<dbReference type="Pfam" id="PF14336">
    <property type="entry name" value="GLUCM-like_C"/>
    <property type="match status" value="1"/>
</dbReference>
<dbReference type="InterPro" id="IPR025504">
    <property type="entry name" value="GLUCM_C"/>
</dbReference>
<dbReference type="PANTHER" id="PTHR32022:SF10">
    <property type="entry name" value="D-GLUTAMATE CYCLASE, MITOCHONDRIAL"/>
    <property type="match status" value="1"/>
</dbReference>
<reference evidence="2" key="1">
    <citation type="journal article" date="2015" name="PLoS ONE">
        <title>Comprehensive Evaluation of Toxoplasma gondii VEG and Neospora caninum LIV Genomes with Tachyzoite Stage Transcriptome and Proteome Defines Novel Transcript Features.</title>
        <authorList>
            <person name="Ramaprasad A."/>
            <person name="Mourier T."/>
            <person name="Naeem R."/>
            <person name="Malas T.B."/>
            <person name="Moussa E."/>
            <person name="Panigrahi A."/>
            <person name="Vermont S.J."/>
            <person name="Otto T.D."/>
            <person name="Wastling J."/>
            <person name="Pain A."/>
        </authorList>
    </citation>
    <scope>NUCLEOTIDE SEQUENCE</scope>
    <source>
        <strain evidence="2">VEG</strain>
    </source>
</reference>
<dbReference type="PANTHER" id="PTHR32022">
    <property type="entry name" value="D-GLUTAMATE CYCLASE, MITOCHONDRIAL"/>
    <property type="match status" value="1"/>
</dbReference>
<feature type="domain" description="D-glutamate cyclase-like C-terminal" evidence="1">
    <location>
        <begin position="18"/>
        <end position="343"/>
    </location>
</feature>
<sequence length="389" mass="42522">MTEHTHNSSAAAWSQQLEELLVRESGHHKIKGGVRTLYEAGGKGQLLSMAETLLSPTTKVVAILVGSANCTIMWPPTDTDGPGGAFAITRTLQRLGRQVVLVTGKSRFANELNHEQVFEALKKANLSMDECADLTAATLKDIPIETAAYVKFACQRNWTEAEDVRLQNVYDAADFILNLGRPGPGEEGETRAHDRANMTAFDSAFKFFFTRPERFALRPDHVATTAVIGELGNELGMGGLISCVKENVEYGEDIGCSVQADFTLVATTANWGAWGLSAMLTLLSIASGEKISADSLLPDVVSQKLILKTLVEEGARCGLTWTRDEIIDRFESEENWKFLNELRQLTFSLLESSQGQKSLPSSEKISTPASSNLVDMTMSQNIRNTRADS</sequence>
<name>A0A0F7UQP6_TOXGV</name>
<evidence type="ECO:0000259" key="1">
    <source>
        <dbReference type="Pfam" id="PF14336"/>
    </source>
</evidence>
<accession>A0A0F7UQP6</accession>
<evidence type="ECO:0000313" key="2">
    <source>
        <dbReference type="EMBL" id="CEL72334.1"/>
    </source>
</evidence>
<organism evidence="2">
    <name type="scientific">Toxoplasma gondii (strain ATCC 50861 / VEG)</name>
    <dbReference type="NCBI Taxonomy" id="432359"/>
    <lineage>
        <taxon>Eukaryota</taxon>
        <taxon>Sar</taxon>
        <taxon>Alveolata</taxon>
        <taxon>Apicomplexa</taxon>
        <taxon>Conoidasida</taxon>
        <taxon>Coccidia</taxon>
        <taxon>Eucoccidiorida</taxon>
        <taxon>Eimeriorina</taxon>
        <taxon>Sarcocystidae</taxon>
        <taxon>Toxoplasma</taxon>
    </lineage>
</organism>
<dbReference type="Gene3D" id="3.90.1640.20">
    <property type="entry name" value="TON_0340"/>
    <property type="match status" value="1"/>
</dbReference>
<protein>
    <recommendedName>
        <fullName evidence="1">D-glutamate cyclase-like C-terminal domain-containing protein</fullName>
    </recommendedName>
</protein>
<gene>
    <name evidence="2" type="ORF">BN1205_058100</name>
</gene>
<dbReference type="EMBL" id="LN714492">
    <property type="protein sequence ID" value="CEL72334.1"/>
    <property type="molecule type" value="Genomic_DNA"/>
</dbReference>
<dbReference type="AlphaFoldDB" id="A0A0F7UQP6"/>
<proteinExistence type="predicted"/>